<gene>
    <name evidence="1" type="ORF">BJ138DRAFT_1155782</name>
</gene>
<sequence>MLISEKELLKAQDLGGIPTEQPQPTEDPTDDTLPPPYVENPLSPSVLRPPPNIRPTNFVLVNEKDLAIKESYAIDPTIFVPRYTPPNPKEYPDGERRNLDIRSRDGHVEVQVWLVHPEDAVNASSGIAASKKRTTMYLYARDGNVTASVNTVPSSAPFFLDIYARDGRVTVLLPRSFSGPLKLNSRDGPIVLSDGLLQRSALLSNVDRTRIYFVGDVSNMSEDNWQGDELNVEARDGKIKVRYVDEIETQKGGFLGRIFHR</sequence>
<proteinExistence type="predicted"/>
<dbReference type="Proteomes" id="UP000790377">
    <property type="component" value="Unassembled WGS sequence"/>
</dbReference>
<dbReference type="EMBL" id="MU267771">
    <property type="protein sequence ID" value="KAH7909242.1"/>
    <property type="molecule type" value="Genomic_DNA"/>
</dbReference>
<evidence type="ECO:0000313" key="1">
    <source>
        <dbReference type="EMBL" id="KAH7909242.1"/>
    </source>
</evidence>
<organism evidence="1 2">
    <name type="scientific">Hygrophoropsis aurantiaca</name>
    <dbReference type="NCBI Taxonomy" id="72124"/>
    <lineage>
        <taxon>Eukaryota</taxon>
        <taxon>Fungi</taxon>
        <taxon>Dikarya</taxon>
        <taxon>Basidiomycota</taxon>
        <taxon>Agaricomycotina</taxon>
        <taxon>Agaricomycetes</taxon>
        <taxon>Agaricomycetidae</taxon>
        <taxon>Boletales</taxon>
        <taxon>Coniophorineae</taxon>
        <taxon>Hygrophoropsidaceae</taxon>
        <taxon>Hygrophoropsis</taxon>
    </lineage>
</organism>
<evidence type="ECO:0000313" key="2">
    <source>
        <dbReference type="Proteomes" id="UP000790377"/>
    </source>
</evidence>
<keyword evidence="2" id="KW-1185">Reference proteome</keyword>
<comment type="caution">
    <text evidence="1">The sequence shown here is derived from an EMBL/GenBank/DDBJ whole genome shotgun (WGS) entry which is preliminary data.</text>
</comment>
<protein>
    <submittedName>
        <fullName evidence="1">Uncharacterized protein</fullName>
    </submittedName>
</protein>
<name>A0ACB8A951_9AGAM</name>
<accession>A0ACB8A951</accession>
<reference evidence="1" key="1">
    <citation type="journal article" date="2021" name="New Phytol.">
        <title>Evolutionary innovations through gain and loss of genes in the ectomycorrhizal Boletales.</title>
        <authorList>
            <person name="Wu G."/>
            <person name="Miyauchi S."/>
            <person name="Morin E."/>
            <person name="Kuo A."/>
            <person name="Drula E."/>
            <person name="Varga T."/>
            <person name="Kohler A."/>
            <person name="Feng B."/>
            <person name="Cao Y."/>
            <person name="Lipzen A."/>
            <person name="Daum C."/>
            <person name="Hundley H."/>
            <person name="Pangilinan J."/>
            <person name="Johnson J."/>
            <person name="Barry K."/>
            <person name="LaButti K."/>
            <person name="Ng V."/>
            <person name="Ahrendt S."/>
            <person name="Min B."/>
            <person name="Choi I.G."/>
            <person name="Park H."/>
            <person name="Plett J.M."/>
            <person name="Magnuson J."/>
            <person name="Spatafora J.W."/>
            <person name="Nagy L.G."/>
            <person name="Henrissat B."/>
            <person name="Grigoriev I.V."/>
            <person name="Yang Z.L."/>
            <person name="Xu J."/>
            <person name="Martin F.M."/>
        </authorList>
    </citation>
    <scope>NUCLEOTIDE SEQUENCE</scope>
    <source>
        <strain evidence="1">ATCC 28755</strain>
    </source>
</reference>